<dbReference type="GO" id="GO:0016020">
    <property type="term" value="C:membrane"/>
    <property type="evidence" value="ECO:0007669"/>
    <property type="project" value="TreeGrafter"/>
</dbReference>
<gene>
    <name evidence="4" type="ORF">FNF28_01382</name>
    <name evidence="3" type="ORF">FNF31_00011</name>
</gene>
<protein>
    <submittedName>
        <fullName evidence="4">Uncharacterized protein</fullName>
    </submittedName>
</protein>
<dbReference type="AlphaFoldDB" id="A0A5A8E3I7"/>
<evidence type="ECO:0000256" key="1">
    <source>
        <dbReference type="SAM" id="MobiDB-lite"/>
    </source>
</evidence>
<dbReference type="PANTHER" id="PTHR32251">
    <property type="entry name" value="3-OXO-5-ALPHA-STEROID 4-DEHYDROGENASE"/>
    <property type="match status" value="1"/>
</dbReference>
<keyword evidence="2" id="KW-1133">Transmembrane helix</keyword>
<reference evidence="5 6" key="1">
    <citation type="submission" date="2019-07" db="EMBL/GenBank/DDBJ databases">
        <title>Genomes of Cafeteria roenbergensis.</title>
        <authorList>
            <person name="Fischer M.G."/>
            <person name="Hackl T."/>
            <person name="Roman M."/>
        </authorList>
    </citation>
    <scope>NUCLEOTIDE SEQUENCE [LARGE SCALE GENOMIC DNA]</scope>
    <source>
        <strain evidence="3 6">Cflag</strain>
        <strain evidence="4 5">RCC970-E3</strain>
    </source>
</reference>
<dbReference type="InterPro" id="IPR010721">
    <property type="entry name" value="UstE-like"/>
</dbReference>
<evidence type="ECO:0000313" key="5">
    <source>
        <dbReference type="Proteomes" id="UP000324907"/>
    </source>
</evidence>
<dbReference type="PROSITE" id="PS50244">
    <property type="entry name" value="S5A_REDUCTASE"/>
    <property type="match status" value="1"/>
</dbReference>
<dbReference type="PANTHER" id="PTHR32251:SF15">
    <property type="entry name" value="3-OXO-5-ALPHA-STEROID 4-DEHYDROGENASE (DUF1295)"/>
    <property type="match status" value="1"/>
</dbReference>
<feature type="transmembrane region" description="Helical" evidence="2">
    <location>
        <begin position="65"/>
        <end position="85"/>
    </location>
</feature>
<evidence type="ECO:0000313" key="4">
    <source>
        <dbReference type="EMBL" id="KAA0170620.1"/>
    </source>
</evidence>
<feature type="transmembrane region" description="Helical" evidence="2">
    <location>
        <begin position="193"/>
        <end position="209"/>
    </location>
</feature>
<name>A0A5A8E3I7_CAFRO</name>
<accession>A0A5A8E3I7</accession>
<proteinExistence type="predicted"/>
<dbReference type="Gene3D" id="1.20.120.1630">
    <property type="match status" value="1"/>
</dbReference>
<feature type="transmembrane region" description="Helical" evidence="2">
    <location>
        <begin position="139"/>
        <end position="158"/>
    </location>
</feature>
<feature type="region of interest" description="Disordered" evidence="1">
    <location>
        <begin position="301"/>
        <end position="329"/>
    </location>
</feature>
<feature type="transmembrane region" description="Helical" evidence="2">
    <location>
        <begin position="106"/>
        <end position="127"/>
    </location>
</feature>
<keyword evidence="2" id="KW-0472">Membrane</keyword>
<dbReference type="EMBL" id="VLTL01000012">
    <property type="protein sequence ID" value="KAA0170620.1"/>
    <property type="molecule type" value="Genomic_DNA"/>
</dbReference>
<feature type="transmembrane region" description="Helical" evidence="2">
    <location>
        <begin position="215"/>
        <end position="236"/>
    </location>
</feature>
<evidence type="ECO:0000313" key="6">
    <source>
        <dbReference type="Proteomes" id="UP000325113"/>
    </source>
</evidence>
<dbReference type="Proteomes" id="UP000324907">
    <property type="component" value="Unassembled WGS sequence"/>
</dbReference>
<evidence type="ECO:0000313" key="3">
    <source>
        <dbReference type="EMBL" id="KAA0168850.1"/>
    </source>
</evidence>
<feature type="transmembrane region" description="Helical" evidence="2">
    <location>
        <begin position="12"/>
        <end position="33"/>
    </location>
</feature>
<comment type="caution">
    <text evidence="4">The sequence shown here is derived from an EMBL/GenBank/DDBJ whole genome shotgun (WGS) entry which is preliminary data.</text>
</comment>
<evidence type="ECO:0000256" key="2">
    <source>
        <dbReference type="SAM" id="Phobius"/>
    </source>
</evidence>
<organism evidence="4 5">
    <name type="scientific">Cafeteria roenbergensis</name>
    <name type="common">Marine flagellate</name>
    <dbReference type="NCBI Taxonomy" id="33653"/>
    <lineage>
        <taxon>Eukaryota</taxon>
        <taxon>Sar</taxon>
        <taxon>Stramenopiles</taxon>
        <taxon>Bigyra</taxon>
        <taxon>Opalozoa</taxon>
        <taxon>Bicosoecida</taxon>
        <taxon>Cafeteriaceae</taxon>
        <taxon>Cafeteria</taxon>
    </lineage>
</organism>
<feature type="transmembrane region" description="Helical" evidence="2">
    <location>
        <begin position="40"/>
        <end position="59"/>
    </location>
</feature>
<sequence length="329" mass="36214">MPAVEVLDEHYFAITALVTVAFQVIGFVIAFACQFDKITDFSGATNFVLLAVLTLVLGGEYHPRQIIVTASLLLSRFWLGGFLLYRVTCLRGKDGRFDEMRSRCCAFFGFWVFQMLWVWLVSLPVVFVNSRPVQPPLEALDWVGVAVYGLGLIFEVGGDAQKLVFKQSPDSRGRHPSGGLYCCMRHPNYTGEMLLWWGTFIMAAPTFGADPVGWVSILSPVFTMLILLFLSGMPSAEGAAQTKYMKTPALADEYASYRDRTSPIVPVPPACYGALPRVVKQVFCCEFPMYELPADTVTDDSDAETSAAMRGHGGTPAHHSEGAAYQSEA</sequence>
<keyword evidence="2" id="KW-0812">Transmembrane</keyword>
<dbReference type="EMBL" id="VLTM01000001">
    <property type="protein sequence ID" value="KAA0168850.1"/>
    <property type="molecule type" value="Genomic_DNA"/>
</dbReference>
<dbReference type="Pfam" id="PF06966">
    <property type="entry name" value="DUF1295"/>
    <property type="match status" value="1"/>
</dbReference>
<dbReference type="Proteomes" id="UP000325113">
    <property type="component" value="Unassembled WGS sequence"/>
</dbReference>